<evidence type="ECO:0000313" key="2">
    <source>
        <dbReference type="Proteomes" id="UP000231134"/>
    </source>
</evidence>
<dbReference type="Proteomes" id="UP000231134">
    <property type="component" value="Unassembled WGS sequence"/>
</dbReference>
<proteinExistence type="predicted"/>
<dbReference type="OrthoDB" id="9803745at2"/>
<name>A0A2M9A6J9_9BACT</name>
<reference evidence="1 2" key="1">
    <citation type="submission" date="2017-11" db="EMBL/GenBank/DDBJ databases">
        <title>Animal gut microbial communities from fecal samples from Wisconsin, USA.</title>
        <authorList>
            <person name="Neumann A."/>
        </authorList>
    </citation>
    <scope>NUCLEOTIDE SEQUENCE [LARGE SCALE GENOMIC DNA]</scope>
    <source>
        <strain evidence="1 2">UWS3</strain>
    </source>
</reference>
<sequence length="73" mass="8415">MMKILHKPASLSLTLLSSGFQTFKRRISQELMLRKGVNLEDCTDDEDLYTFYLRGEPENYVMDALCGCAVDEY</sequence>
<keyword evidence="2" id="KW-1185">Reference proteome</keyword>
<dbReference type="AlphaFoldDB" id="A0A2M9A6J9"/>
<comment type="caution">
    <text evidence="1">The sequence shown here is derived from an EMBL/GenBank/DDBJ whole genome shotgun (WGS) entry which is preliminary data.</text>
</comment>
<evidence type="ECO:0000313" key="1">
    <source>
        <dbReference type="EMBL" id="PJJ41345.1"/>
    </source>
</evidence>
<dbReference type="RefSeq" id="WP_100425327.1">
    <property type="nucleotide sequence ID" value="NZ_PGEX01000001.1"/>
</dbReference>
<accession>A0A2M9A6J9</accession>
<dbReference type="EMBL" id="PGEX01000001">
    <property type="protein sequence ID" value="PJJ41345.1"/>
    <property type="molecule type" value="Genomic_DNA"/>
</dbReference>
<gene>
    <name evidence="1" type="ORF">BGX16_1309</name>
</gene>
<organism evidence="1 2">
    <name type="scientific">Hallerella succinigenes</name>
    <dbReference type="NCBI Taxonomy" id="1896222"/>
    <lineage>
        <taxon>Bacteria</taxon>
        <taxon>Pseudomonadati</taxon>
        <taxon>Fibrobacterota</taxon>
        <taxon>Fibrobacteria</taxon>
        <taxon>Fibrobacterales</taxon>
        <taxon>Fibrobacteraceae</taxon>
        <taxon>Hallerella</taxon>
    </lineage>
</organism>
<protein>
    <submittedName>
        <fullName evidence="1">Uncharacterized protein</fullName>
    </submittedName>
</protein>